<name>A0A8S2E3K4_9BILA</name>
<dbReference type="InterPro" id="IPR000768">
    <property type="entry name" value="ART"/>
</dbReference>
<comment type="catalytic activity">
    <reaction evidence="5 6">
        <text>L-arginyl-[protein] + NAD(+) = N(omega)-(ADP-D-ribosyl)-L-arginyl-[protein] + nicotinamide + H(+)</text>
        <dbReference type="Rhea" id="RHEA:19149"/>
        <dbReference type="Rhea" id="RHEA-COMP:10532"/>
        <dbReference type="Rhea" id="RHEA-COMP:15087"/>
        <dbReference type="ChEBI" id="CHEBI:15378"/>
        <dbReference type="ChEBI" id="CHEBI:17154"/>
        <dbReference type="ChEBI" id="CHEBI:29965"/>
        <dbReference type="ChEBI" id="CHEBI:57540"/>
        <dbReference type="ChEBI" id="CHEBI:142554"/>
        <dbReference type="EC" id="2.4.2.31"/>
    </reaction>
</comment>
<reference evidence="8" key="1">
    <citation type="submission" date="2021-02" db="EMBL/GenBank/DDBJ databases">
        <authorList>
            <person name="Nowell W R."/>
        </authorList>
    </citation>
    <scope>NUCLEOTIDE SEQUENCE</scope>
</reference>
<feature type="transmembrane region" description="Helical" evidence="7">
    <location>
        <begin position="77"/>
        <end position="95"/>
    </location>
</feature>
<evidence type="ECO:0000256" key="1">
    <source>
        <dbReference type="ARBA" id="ARBA00009558"/>
    </source>
</evidence>
<dbReference type="SUPFAM" id="SSF56399">
    <property type="entry name" value="ADP-ribosylation"/>
    <property type="match status" value="1"/>
</dbReference>
<evidence type="ECO:0000256" key="7">
    <source>
        <dbReference type="SAM" id="Phobius"/>
    </source>
</evidence>
<evidence type="ECO:0000256" key="3">
    <source>
        <dbReference type="ARBA" id="ARBA00022679"/>
    </source>
</evidence>
<dbReference type="AlphaFoldDB" id="A0A8S2E3K4"/>
<keyword evidence="4" id="KW-0548">Nucleotidyltransferase</keyword>
<dbReference type="EC" id="2.4.2.31" evidence="6"/>
<keyword evidence="7" id="KW-1133">Transmembrane helix</keyword>
<keyword evidence="2 6" id="KW-0328">Glycosyltransferase</keyword>
<accession>A0A8S2E3K4</accession>
<dbReference type="GO" id="GO:0016779">
    <property type="term" value="F:nucleotidyltransferase activity"/>
    <property type="evidence" value="ECO:0007669"/>
    <property type="project" value="UniProtKB-KW"/>
</dbReference>
<evidence type="ECO:0000313" key="8">
    <source>
        <dbReference type="EMBL" id="CAF1124682.1"/>
    </source>
</evidence>
<dbReference type="Gene3D" id="3.90.176.10">
    <property type="entry name" value="Toxin ADP-ribosyltransferase, Chain A, domain 1"/>
    <property type="match status" value="1"/>
</dbReference>
<proteinExistence type="inferred from homology"/>
<organism evidence="8 10">
    <name type="scientific">Didymodactylos carnosus</name>
    <dbReference type="NCBI Taxonomy" id="1234261"/>
    <lineage>
        <taxon>Eukaryota</taxon>
        <taxon>Metazoa</taxon>
        <taxon>Spiralia</taxon>
        <taxon>Gnathifera</taxon>
        <taxon>Rotifera</taxon>
        <taxon>Eurotatoria</taxon>
        <taxon>Bdelloidea</taxon>
        <taxon>Philodinida</taxon>
        <taxon>Philodinidae</taxon>
        <taxon>Didymodactylos</taxon>
    </lineage>
</organism>
<gene>
    <name evidence="8" type="ORF">OVA965_LOCUS20348</name>
    <name evidence="9" type="ORF">TMI583_LOCUS20698</name>
</gene>
<dbReference type="EMBL" id="CAJNOK010010783">
    <property type="protein sequence ID" value="CAF1124682.1"/>
    <property type="molecule type" value="Genomic_DNA"/>
</dbReference>
<dbReference type="Proteomes" id="UP000682733">
    <property type="component" value="Unassembled WGS sequence"/>
</dbReference>
<keyword evidence="7" id="KW-0812">Transmembrane</keyword>
<dbReference type="Pfam" id="PF01129">
    <property type="entry name" value="ART"/>
    <property type="match status" value="1"/>
</dbReference>
<keyword evidence="6" id="KW-0521">NADP</keyword>
<comment type="similarity">
    <text evidence="1 6">Belongs to the Arg-specific ADP-ribosyltransferase family.</text>
</comment>
<dbReference type="EMBL" id="CAJOBA010018855">
    <property type="protein sequence ID" value="CAF3901491.1"/>
    <property type="molecule type" value="Genomic_DNA"/>
</dbReference>
<dbReference type="Proteomes" id="UP000677228">
    <property type="component" value="Unassembled WGS sequence"/>
</dbReference>
<evidence type="ECO:0000256" key="2">
    <source>
        <dbReference type="ARBA" id="ARBA00022676"/>
    </source>
</evidence>
<dbReference type="GO" id="GO:0106274">
    <property type="term" value="F:NAD+-protein-arginine ADP-ribosyltransferase activity"/>
    <property type="evidence" value="ECO:0007669"/>
    <property type="project" value="UniProtKB-EC"/>
</dbReference>
<evidence type="ECO:0000313" key="10">
    <source>
        <dbReference type="Proteomes" id="UP000677228"/>
    </source>
</evidence>
<keyword evidence="7" id="KW-0472">Membrane</keyword>
<evidence type="ECO:0000256" key="5">
    <source>
        <dbReference type="ARBA" id="ARBA00047597"/>
    </source>
</evidence>
<evidence type="ECO:0000256" key="6">
    <source>
        <dbReference type="RuleBase" id="RU361228"/>
    </source>
</evidence>
<evidence type="ECO:0000256" key="4">
    <source>
        <dbReference type="ARBA" id="ARBA00022695"/>
    </source>
</evidence>
<sequence>MTWDYGGYVTSSCDLTDDELKWYASDCVITQIQFSSSKKGSKVASGGFANRNTFFQIYSLTGRPIQQFSNFPEEDEVLVLPHSTLIIFIYNLSFLRSPFAQRLRNADTFRIVTDLNRENENPSHNAGVRLLSTYDK</sequence>
<protein>
    <recommendedName>
        <fullName evidence="6">NAD(P)(+)--arginine ADP-ribosyltransferase</fullName>
        <ecNumber evidence="6">2.4.2.31</ecNumber>
    </recommendedName>
    <alternativeName>
        <fullName evidence="6">Mono(ADP-ribosyl)transferase</fullName>
    </alternativeName>
</protein>
<comment type="caution">
    <text evidence="8">The sequence shown here is derived from an EMBL/GenBank/DDBJ whole genome shotgun (WGS) entry which is preliminary data.</text>
</comment>
<evidence type="ECO:0000313" key="9">
    <source>
        <dbReference type="EMBL" id="CAF3901491.1"/>
    </source>
</evidence>
<keyword evidence="3 6" id="KW-0808">Transferase</keyword>
<keyword evidence="6" id="KW-0520">NAD</keyword>